<keyword evidence="8" id="KW-0324">Glycolysis</keyword>
<dbReference type="Gene3D" id="3.40.50.450">
    <property type="match status" value="1"/>
</dbReference>
<protein>
    <recommendedName>
        <fullName evidence="10">Phosphofructokinase domain-containing protein</fullName>
    </recommendedName>
</protein>
<comment type="pathway">
    <text evidence="2">Carbohydrate degradation; glycolysis; D-glyceraldehyde 3-phosphate and glycerone phosphate from D-glucose: step 3/4.</text>
</comment>
<dbReference type="AlphaFoldDB" id="A0ABD0R164"/>
<dbReference type="Pfam" id="PF00365">
    <property type="entry name" value="PFK"/>
    <property type="match status" value="1"/>
</dbReference>
<keyword evidence="5" id="KW-0479">Metal-binding</keyword>
<evidence type="ECO:0000313" key="12">
    <source>
        <dbReference type="Proteomes" id="UP001529510"/>
    </source>
</evidence>
<dbReference type="PANTHER" id="PTHR13697:SF59">
    <property type="entry name" value="ATP-DEPENDENT 6-PHOSPHOFRUCTOKINASE, MUSCLE TYPE"/>
    <property type="match status" value="1"/>
</dbReference>
<reference evidence="11 12" key="1">
    <citation type="submission" date="2024-05" db="EMBL/GenBank/DDBJ databases">
        <title>Genome sequencing and assembly of Indian major carp, Cirrhinus mrigala (Hamilton, 1822).</title>
        <authorList>
            <person name="Mohindra V."/>
            <person name="Chowdhury L.M."/>
            <person name="Lal K."/>
            <person name="Jena J.K."/>
        </authorList>
    </citation>
    <scope>NUCLEOTIDE SEQUENCE [LARGE SCALE GENOMIC DNA]</scope>
    <source>
        <strain evidence="11">CM1030</strain>
        <tissue evidence="11">Blood</tissue>
    </source>
</reference>
<evidence type="ECO:0000256" key="6">
    <source>
        <dbReference type="ARBA" id="ARBA00022777"/>
    </source>
</evidence>
<dbReference type="SUPFAM" id="SSF53784">
    <property type="entry name" value="Phosphofructokinase"/>
    <property type="match status" value="1"/>
</dbReference>
<dbReference type="GO" id="GO:0046872">
    <property type="term" value="F:metal ion binding"/>
    <property type="evidence" value="ECO:0007669"/>
    <property type="project" value="UniProtKB-KW"/>
</dbReference>
<comment type="catalytic activity">
    <reaction evidence="9">
        <text>beta-D-fructose 6-phosphate + ATP = beta-D-fructose 1,6-bisphosphate + ADP + H(+)</text>
        <dbReference type="Rhea" id="RHEA:16109"/>
        <dbReference type="ChEBI" id="CHEBI:15378"/>
        <dbReference type="ChEBI" id="CHEBI:30616"/>
        <dbReference type="ChEBI" id="CHEBI:32966"/>
        <dbReference type="ChEBI" id="CHEBI:57634"/>
        <dbReference type="ChEBI" id="CHEBI:456216"/>
        <dbReference type="EC" id="2.7.1.11"/>
    </reaction>
</comment>
<organism evidence="11 12">
    <name type="scientific">Cirrhinus mrigala</name>
    <name type="common">Mrigala</name>
    <dbReference type="NCBI Taxonomy" id="683832"/>
    <lineage>
        <taxon>Eukaryota</taxon>
        <taxon>Metazoa</taxon>
        <taxon>Chordata</taxon>
        <taxon>Craniata</taxon>
        <taxon>Vertebrata</taxon>
        <taxon>Euteleostomi</taxon>
        <taxon>Actinopterygii</taxon>
        <taxon>Neopterygii</taxon>
        <taxon>Teleostei</taxon>
        <taxon>Ostariophysi</taxon>
        <taxon>Cypriniformes</taxon>
        <taxon>Cyprinidae</taxon>
        <taxon>Labeoninae</taxon>
        <taxon>Labeonini</taxon>
        <taxon>Cirrhinus</taxon>
    </lineage>
</organism>
<evidence type="ECO:0000256" key="2">
    <source>
        <dbReference type="ARBA" id="ARBA00004679"/>
    </source>
</evidence>
<evidence type="ECO:0000256" key="1">
    <source>
        <dbReference type="ARBA" id="ARBA00001946"/>
    </source>
</evidence>
<keyword evidence="3" id="KW-0963">Cytoplasm</keyword>
<evidence type="ECO:0000259" key="10">
    <source>
        <dbReference type="Pfam" id="PF00365"/>
    </source>
</evidence>
<evidence type="ECO:0000256" key="8">
    <source>
        <dbReference type="ARBA" id="ARBA00023152"/>
    </source>
</evidence>
<keyword evidence="7" id="KW-0460">Magnesium</keyword>
<dbReference type="PANTHER" id="PTHR13697">
    <property type="entry name" value="PHOSPHOFRUCTOKINASE"/>
    <property type="match status" value="1"/>
</dbReference>
<keyword evidence="4" id="KW-0808">Transferase</keyword>
<evidence type="ECO:0000256" key="9">
    <source>
        <dbReference type="ARBA" id="ARBA00048070"/>
    </source>
</evidence>
<dbReference type="InterPro" id="IPR000023">
    <property type="entry name" value="Phosphofructokinase_dom"/>
</dbReference>
<sequence length="54" mass="5765">KITAEEAKRSSHLNIVGMVGSIDNDFCGTDMTIGTDSALHRIMEVVDAITTTAQ</sequence>
<dbReference type="InterPro" id="IPR035966">
    <property type="entry name" value="PKF_sf"/>
</dbReference>
<keyword evidence="6" id="KW-0418">Kinase</keyword>
<feature type="non-terminal residue" evidence="11">
    <location>
        <position position="1"/>
    </location>
</feature>
<evidence type="ECO:0000313" key="11">
    <source>
        <dbReference type="EMBL" id="KAL0191371.1"/>
    </source>
</evidence>
<accession>A0ABD0R164</accession>
<evidence type="ECO:0000256" key="7">
    <source>
        <dbReference type="ARBA" id="ARBA00022842"/>
    </source>
</evidence>
<evidence type="ECO:0000256" key="5">
    <source>
        <dbReference type="ARBA" id="ARBA00022723"/>
    </source>
</evidence>
<keyword evidence="12" id="KW-1185">Reference proteome</keyword>
<feature type="non-terminal residue" evidence="11">
    <location>
        <position position="54"/>
    </location>
</feature>
<gene>
    <name evidence="11" type="ORF">M9458_014069</name>
</gene>
<dbReference type="Gene3D" id="3.40.50.460">
    <property type="entry name" value="Phosphofructokinase domain"/>
    <property type="match status" value="1"/>
</dbReference>
<dbReference type="PRINTS" id="PR00476">
    <property type="entry name" value="PHFRCTKINASE"/>
</dbReference>
<evidence type="ECO:0000256" key="3">
    <source>
        <dbReference type="ARBA" id="ARBA00022490"/>
    </source>
</evidence>
<dbReference type="Proteomes" id="UP001529510">
    <property type="component" value="Unassembled WGS sequence"/>
</dbReference>
<comment type="cofactor">
    <cofactor evidence="1">
        <name>Mg(2+)</name>
        <dbReference type="ChEBI" id="CHEBI:18420"/>
    </cofactor>
</comment>
<name>A0ABD0R164_CIRMR</name>
<comment type="caution">
    <text evidence="11">The sequence shown here is derived from an EMBL/GenBank/DDBJ whole genome shotgun (WGS) entry which is preliminary data.</text>
</comment>
<dbReference type="GO" id="GO:0003872">
    <property type="term" value="F:6-phosphofructokinase activity"/>
    <property type="evidence" value="ECO:0007669"/>
    <property type="project" value="UniProtKB-EC"/>
</dbReference>
<dbReference type="EMBL" id="JAMKFB020000006">
    <property type="protein sequence ID" value="KAL0191371.1"/>
    <property type="molecule type" value="Genomic_DNA"/>
</dbReference>
<evidence type="ECO:0000256" key="4">
    <source>
        <dbReference type="ARBA" id="ARBA00022679"/>
    </source>
</evidence>
<feature type="domain" description="Phosphofructokinase" evidence="10">
    <location>
        <begin position="8"/>
        <end position="54"/>
    </location>
</feature>
<dbReference type="InterPro" id="IPR022953">
    <property type="entry name" value="ATP_PFK"/>
</dbReference>
<proteinExistence type="predicted"/>